<keyword evidence="4" id="KW-1185">Reference proteome</keyword>
<proteinExistence type="inferred from homology"/>
<gene>
    <name evidence="3" type="ORF">GRI68_02430</name>
</gene>
<dbReference type="InterPro" id="IPR001920">
    <property type="entry name" value="Asp/Glu_race"/>
</dbReference>
<dbReference type="EMBL" id="WTYR01000001">
    <property type="protein sequence ID" value="MXP09034.1"/>
    <property type="molecule type" value="Genomic_DNA"/>
</dbReference>
<dbReference type="RefSeq" id="WP_160615556.1">
    <property type="nucleotide sequence ID" value="NZ_WTYR01000001.1"/>
</dbReference>
<dbReference type="Gene3D" id="3.40.50.1860">
    <property type="match status" value="2"/>
</dbReference>
<reference evidence="3 4" key="1">
    <citation type="submission" date="2019-12" db="EMBL/GenBank/DDBJ databases">
        <title>Genomic-based taxomic classification of the family Erythrobacteraceae.</title>
        <authorList>
            <person name="Xu L."/>
        </authorList>
    </citation>
    <scope>NUCLEOTIDE SEQUENCE [LARGE SCALE GENOMIC DNA]</scope>
    <source>
        <strain evidence="3 4">LMG 29519</strain>
    </source>
</reference>
<dbReference type="EC" id="5.1.1.-" evidence="3"/>
<dbReference type="SUPFAM" id="SSF53681">
    <property type="entry name" value="Aspartate/glutamate racemase"/>
    <property type="match status" value="2"/>
</dbReference>
<evidence type="ECO:0000256" key="2">
    <source>
        <dbReference type="ARBA" id="ARBA00023235"/>
    </source>
</evidence>
<dbReference type="PANTHER" id="PTHR21198">
    <property type="entry name" value="GLUTAMATE RACEMASE"/>
    <property type="match status" value="1"/>
</dbReference>
<protein>
    <submittedName>
        <fullName evidence="3">Amino acid racemase</fullName>
        <ecNumber evidence="3">5.1.1.-</ecNumber>
    </submittedName>
</protein>
<evidence type="ECO:0000313" key="3">
    <source>
        <dbReference type="EMBL" id="MXP09034.1"/>
    </source>
</evidence>
<organism evidence="3 4">
    <name type="scientific">Alteriqipengyuania halimionae</name>
    <dbReference type="NCBI Taxonomy" id="1926630"/>
    <lineage>
        <taxon>Bacteria</taxon>
        <taxon>Pseudomonadati</taxon>
        <taxon>Pseudomonadota</taxon>
        <taxon>Alphaproteobacteria</taxon>
        <taxon>Sphingomonadales</taxon>
        <taxon>Erythrobacteraceae</taxon>
        <taxon>Alteriqipengyuania</taxon>
    </lineage>
</organism>
<dbReference type="InterPro" id="IPR004380">
    <property type="entry name" value="Asp_race"/>
</dbReference>
<evidence type="ECO:0000313" key="4">
    <source>
        <dbReference type="Proteomes" id="UP000429229"/>
    </source>
</evidence>
<comment type="caution">
    <text evidence="3">The sequence shown here is derived from an EMBL/GenBank/DDBJ whole genome shotgun (WGS) entry which is preliminary data.</text>
</comment>
<dbReference type="InterPro" id="IPR015942">
    <property type="entry name" value="Asp/Glu/hydantoin_racemase"/>
</dbReference>
<keyword evidence="2 3" id="KW-0413">Isomerase</keyword>
<sequence>MRKLGLIGGMSWYSSRMYYEQLNRRVQKARGTDHSAPLLIESLDFQIARQATRDADWETLANVIAPSAKRLEQAGATALLIAANSVHRVYEDVQDAVDIPVIHVADEIAERVKADVDGPAAVLGTRHVMTGNFYRNRLIENGVELLEPDEAVVAEIDEIIDTELMVGKATRDSMRDMKTIITNLERRGANAIILASTELEMIVDVDANIMPIFDSTAIHCEAGAEWILGG</sequence>
<dbReference type="NCBIfam" id="TIGR00035">
    <property type="entry name" value="asp_race"/>
    <property type="match status" value="1"/>
</dbReference>
<dbReference type="Pfam" id="PF01177">
    <property type="entry name" value="Asp_Glu_race"/>
    <property type="match status" value="1"/>
</dbReference>
<dbReference type="OrthoDB" id="9803739at2"/>
<comment type="similarity">
    <text evidence="1">Belongs to the aspartate/glutamate racemases family.</text>
</comment>
<dbReference type="AlphaFoldDB" id="A0A6I4U185"/>
<dbReference type="Proteomes" id="UP000429229">
    <property type="component" value="Unassembled WGS sequence"/>
</dbReference>
<accession>A0A6I4U185</accession>
<evidence type="ECO:0000256" key="1">
    <source>
        <dbReference type="ARBA" id="ARBA00007847"/>
    </source>
</evidence>
<dbReference type="PANTHER" id="PTHR21198:SF7">
    <property type="entry name" value="ASPARTATE-GLUTAMATE RACEMASE FAMILY"/>
    <property type="match status" value="1"/>
</dbReference>
<name>A0A6I4U185_9SPHN</name>
<dbReference type="GO" id="GO:0047661">
    <property type="term" value="F:amino-acid racemase activity"/>
    <property type="evidence" value="ECO:0007669"/>
    <property type="project" value="InterPro"/>
</dbReference>